<dbReference type="PANTHER" id="PTHR30040">
    <property type="entry name" value="THIAMINE BIOSYNTHESIS LIPOPROTEIN APBE"/>
    <property type="match status" value="1"/>
</dbReference>
<feature type="binding site" evidence="11">
    <location>
        <position position="263"/>
    </location>
    <ligand>
        <name>Mg(2+)</name>
        <dbReference type="ChEBI" id="CHEBI:18420"/>
    </ligand>
</feature>
<sequence length="307" mass="34237">MHCKKRFICMDTVVTIQIISGESKDHLDAEIDKAVAMFYQVERICTRFDPESELMKLSSQTGVWVSVSRILYSAIRFAVETARETGGAFDPSIGRKQEQRGFNENYLSGKTISSEFADVENTSYRDIIIDDKRQAVLLKKQMVIDLGAVAKGLAIDLAAQELHARSYKNFLINAGGDLYASGSDENGEPWIVGIRHPIRNRELAGTIRLTDAAICTSGDYERLSPVLPGENHILDPHKNQSPDVLASCTVIAPFAMLADSFSTAAFVMGMDSGVRKMEKMNLDCLMISRSMSFVSTKKFKEKWSWQD</sequence>
<organism evidence="12 13">
    <name type="scientific">Sporolactobacillus shoreae</name>
    <dbReference type="NCBI Taxonomy" id="1465501"/>
    <lineage>
        <taxon>Bacteria</taxon>
        <taxon>Bacillati</taxon>
        <taxon>Bacillota</taxon>
        <taxon>Bacilli</taxon>
        <taxon>Bacillales</taxon>
        <taxon>Sporolactobacillaceae</taxon>
        <taxon>Sporolactobacillus</taxon>
    </lineage>
</organism>
<evidence type="ECO:0000256" key="2">
    <source>
        <dbReference type="ARBA" id="ARBA00016337"/>
    </source>
</evidence>
<evidence type="ECO:0000256" key="4">
    <source>
        <dbReference type="ARBA" id="ARBA00022679"/>
    </source>
</evidence>
<gene>
    <name evidence="12" type="ORF">E4665_09575</name>
</gene>
<dbReference type="PANTHER" id="PTHR30040:SF2">
    <property type="entry name" value="FAD:PROTEIN FMN TRANSFERASE"/>
    <property type="match status" value="1"/>
</dbReference>
<reference evidence="12 13" key="1">
    <citation type="journal article" date="2015" name="Int. J. Syst. Evol. Microbiol.">
        <title>Sporolactobacillus shoreae sp. nov. and Sporolactobacillus spathodeae sp. nov., two spore-forming lactic acid bacteria isolated from tree barks in Thailand.</title>
        <authorList>
            <person name="Thamacharoensuk T."/>
            <person name="Kitahara M."/>
            <person name="Ohkuma M."/>
            <person name="Thongchul N."/>
            <person name="Tanasupawat S."/>
        </authorList>
    </citation>
    <scope>NUCLEOTIDE SEQUENCE [LARGE SCALE GENOMIC DNA]</scope>
    <source>
        <strain evidence="12 13">BK92</strain>
    </source>
</reference>
<dbReference type="InterPro" id="IPR024932">
    <property type="entry name" value="ApbE"/>
</dbReference>
<keyword evidence="4 10" id="KW-0808">Transferase</keyword>
<protein>
    <recommendedName>
        <fullName evidence="2 10">FAD:protein FMN transferase</fullName>
        <ecNumber evidence="1 10">2.7.1.180</ecNumber>
    </recommendedName>
    <alternativeName>
        <fullName evidence="8 10">Flavin transferase</fullName>
    </alternativeName>
</protein>
<dbReference type="AlphaFoldDB" id="A0A4Z0GPB3"/>
<dbReference type="Gene3D" id="3.10.520.10">
    <property type="entry name" value="ApbE-like domains"/>
    <property type="match status" value="1"/>
</dbReference>
<comment type="caution">
    <text evidence="12">The sequence shown here is derived from an EMBL/GenBank/DDBJ whole genome shotgun (WGS) entry which is preliminary data.</text>
</comment>
<keyword evidence="5 10" id="KW-0479">Metal-binding</keyword>
<dbReference type="PIRSF" id="PIRSF006268">
    <property type="entry name" value="ApbE"/>
    <property type="match status" value="1"/>
</dbReference>
<dbReference type="GO" id="GO:0046872">
    <property type="term" value="F:metal ion binding"/>
    <property type="evidence" value="ECO:0007669"/>
    <property type="project" value="UniProtKB-UniRule"/>
</dbReference>
<proteinExistence type="inferred from homology"/>
<dbReference type="EC" id="2.7.1.180" evidence="1 10"/>
<evidence type="ECO:0000256" key="3">
    <source>
        <dbReference type="ARBA" id="ARBA00022630"/>
    </source>
</evidence>
<dbReference type="SUPFAM" id="SSF143631">
    <property type="entry name" value="ApbE-like"/>
    <property type="match status" value="1"/>
</dbReference>
<keyword evidence="6 10" id="KW-0274">FAD</keyword>
<evidence type="ECO:0000256" key="9">
    <source>
        <dbReference type="ARBA" id="ARBA00048540"/>
    </source>
</evidence>
<evidence type="ECO:0000256" key="5">
    <source>
        <dbReference type="ARBA" id="ARBA00022723"/>
    </source>
</evidence>
<comment type="catalytic activity">
    <reaction evidence="9 10">
        <text>L-threonyl-[protein] + FAD = FMN-L-threonyl-[protein] + AMP + H(+)</text>
        <dbReference type="Rhea" id="RHEA:36847"/>
        <dbReference type="Rhea" id="RHEA-COMP:11060"/>
        <dbReference type="Rhea" id="RHEA-COMP:11061"/>
        <dbReference type="ChEBI" id="CHEBI:15378"/>
        <dbReference type="ChEBI" id="CHEBI:30013"/>
        <dbReference type="ChEBI" id="CHEBI:57692"/>
        <dbReference type="ChEBI" id="CHEBI:74257"/>
        <dbReference type="ChEBI" id="CHEBI:456215"/>
        <dbReference type="EC" id="2.7.1.180"/>
    </reaction>
</comment>
<evidence type="ECO:0000256" key="6">
    <source>
        <dbReference type="ARBA" id="ARBA00022827"/>
    </source>
</evidence>
<evidence type="ECO:0000256" key="7">
    <source>
        <dbReference type="ARBA" id="ARBA00022842"/>
    </source>
</evidence>
<accession>A0A4Z0GPB3</accession>
<feature type="binding site" evidence="11">
    <location>
        <position position="259"/>
    </location>
    <ligand>
        <name>Mg(2+)</name>
        <dbReference type="ChEBI" id="CHEBI:18420"/>
    </ligand>
</feature>
<dbReference type="OrthoDB" id="9778595at2"/>
<dbReference type="EMBL" id="SRJD01000009">
    <property type="protein sequence ID" value="TGA98210.1"/>
    <property type="molecule type" value="Genomic_DNA"/>
</dbReference>
<dbReference type="InterPro" id="IPR003374">
    <property type="entry name" value="ApbE-like_sf"/>
</dbReference>
<comment type="cofactor">
    <cofactor evidence="11">
        <name>Mg(2+)</name>
        <dbReference type="ChEBI" id="CHEBI:18420"/>
    </cofactor>
    <cofactor evidence="11">
        <name>Mn(2+)</name>
        <dbReference type="ChEBI" id="CHEBI:29035"/>
    </cofactor>
    <text evidence="11">Magnesium. Can also use manganese.</text>
</comment>
<feature type="binding site" evidence="11">
    <location>
        <position position="148"/>
    </location>
    <ligand>
        <name>Mg(2+)</name>
        <dbReference type="ChEBI" id="CHEBI:18420"/>
    </ligand>
</feature>
<name>A0A4Z0GPB3_9BACL</name>
<dbReference type="GO" id="GO:0016740">
    <property type="term" value="F:transferase activity"/>
    <property type="evidence" value="ECO:0007669"/>
    <property type="project" value="UniProtKB-UniRule"/>
</dbReference>
<evidence type="ECO:0000256" key="11">
    <source>
        <dbReference type="PIRSR" id="PIRSR006268-2"/>
    </source>
</evidence>
<keyword evidence="3 10" id="KW-0285">Flavoprotein</keyword>
<comment type="similarity">
    <text evidence="10">Belongs to the ApbE family.</text>
</comment>
<dbReference type="Pfam" id="PF02424">
    <property type="entry name" value="ApbE"/>
    <property type="match status" value="1"/>
</dbReference>
<evidence type="ECO:0000256" key="1">
    <source>
        <dbReference type="ARBA" id="ARBA00011955"/>
    </source>
</evidence>
<keyword evidence="13" id="KW-1185">Reference proteome</keyword>
<dbReference type="Proteomes" id="UP000298347">
    <property type="component" value="Unassembled WGS sequence"/>
</dbReference>
<keyword evidence="7 10" id="KW-0460">Magnesium</keyword>
<evidence type="ECO:0000256" key="8">
    <source>
        <dbReference type="ARBA" id="ARBA00031306"/>
    </source>
</evidence>
<evidence type="ECO:0000313" key="12">
    <source>
        <dbReference type="EMBL" id="TGA98210.1"/>
    </source>
</evidence>
<evidence type="ECO:0000256" key="10">
    <source>
        <dbReference type="PIRNR" id="PIRNR006268"/>
    </source>
</evidence>
<evidence type="ECO:0000313" key="13">
    <source>
        <dbReference type="Proteomes" id="UP000298347"/>
    </source>
</evidence>